<dbReference type="Gene3D" id="3.40.50.1820">
    <property type="entry name" value="alpha/beta hydrolase"/>
    <property type="match status" value="1"/>
</dbReference>
<keyword evidence="2 6" id="KW-0121">Carboxypeptidase</keyword>
<evidence type="ECO:0000256" key="5">
    <source>
        <dbReference type="ARBA" id="ARBA00023180"/>
    </source>
</evidence>
<evidence type="ECO:0000256" key="6">
    <source>
        <dbReference type="RuleBase" id="RU361156"/>
    </source>
</evidence>
<feature type="transmembrane region" description="Helical" evidence="7">
    <location>
        <begin position="657"/>
        <end position="679"/>
    </location>
</feature>
<evidence type="ECO:0000256" key="3">
    <source>
        <dbReference type="ARBA" id="ARBA00022670"/>
    </source>
</evidence>
<dbReference type="InterPro" id="IPR018202">
    <property type="entry name" value="Ser_caboxypep_ser_AS"/>
</dbReference>
<evidence type="ECO:0000256" key="4">
    <source>
        <dbReference type="ARBA" id="ARBA00022801"/>
    </source>
</evidence>
<feature type="signal peptide" evidence="6">
    <location>
        <begin position="1"/>
        <end position="20"/>
    </location>
</feature>
<keyword evidence="7" id="KW-1133">Transmembrane helix</keyword>
<dbReference type="InterPro" id="IPR029058">
    <property type="entry name" value="AB_hydrolase_fold"/>
</dbReference>
<dbReference type="SUPFAM" id="SSF53474">
    <property type="entry name" value="alpha/beta-Hydrolases"/>
    <property type="match status" value="1"/>
</dbReference>
<dbReference type="PANTHER" id="PTHR11802">
    <property type="entry name" value="SERINE PROTEASE FAMILY S10 SERINE CARBOXYPEPTIDASE"/>
    <property type="match status" value="1"/>
</dbReference>
<protein>
    <recommendedName>
        <fullName evidence="6">Carboxypeptidase</fullName>
        <ecNumber evidence="6">3.4.16.-</ecNumber>
    </recommendedName>
</protein>
<dbReference type="PANTHER" id="PTHR11802:SF479">
    <property type="entry name" value="CARBOXYPEPTIDASE"/>
    <property type="match status" value="1"/>
</dbReference>
<evidence type="ECO:0000313" key="8">
    <source>
        <dbReference type="EMBL" id="KAF5315989.1"/>
    </source>
</evidence>
<dbReference type="PRINTS" id="PR00724">
    <property type="entry name" value="CRBOXYPTASEC"/>
</dbReference>
<dbReference type="EMBL" id="JAACJM010000490">
    <property type="protein sequence ID" value="KAF5315989.1"/>
    <property type="molecule type" value="Genomic_DNA"/>
</dbReference>
<evidence type="ECO:0000313" key="9">
    <source>
        <dbReference type="Proteomes" id="UP000559256"/>
    </source>
</evidence>
<keyword evidence="7" id="KW-0812">Transmembrane</keyword>
<dbReference type="AlphaFoldDB" id="A0A8H5EXH1"/>
<dbReference type="GO" id="GO:0006508">
    <property type="term" value="P:proteolysis"/>
    <property type="evidence" value="ECO:0007669"/>
    <property type="project" value="UniProtKB-KW"/>
</dbReference>
<keyword evidence="3 6" id="KW-0645">Protease</keyword>
<proteinExistence type="inferred from homology"/>
<feature type="chain" id="PRO_5034769119" description="Carboxypeptidase" evidence="6">
    <location>
        <begin position="21"/>
        <end position="680"/>
    </location>
</feature>
<gene>
    <name evidence="8" type="ORF">D9758_018113</name>
</gene>
<comment type="caution">
    <text evidence="8">The sequence shown here is derived from an EMBL/GenBank/DDBJ whole genome shotgun (WGS) entry which is preliminary data.</text>
</comment>
<comment type="similarity">
    <text evidence="1 6">Belongs to the peptidase S10 family.</text>
</comment>
<dbReference type="EC" id="3.4.16.-" evidence="6"/>
<dbReference type="PROSITE" id="PS00131">
    <property type="entry name" value="CARBOXYPEPT_SER_SER"/>
    <property type="match status" value="1"/>
</dbReference>
<keyword evidence="4 6" id="KW-0378">Hydrolase</keyword>
<organism evidence="8 9">
    <name type="scientific">Tetrapyrgos nigripes</name>
    <dbReference type="NCBI Taxonomy" id="182062"/>
    <lineage>
        <taxon>Eukaryota</taxon>
        <taxon>Fungi</taxon>
        <taxon>Dikarya</taxon>
        <taxon>Basidiomycota</taxon>
        <taxon>Agaricomycotina</taxon>
        <taxon>Agaricomycetes</taxon>
        <taxon>Agaricomycetidae</taxon>
        <taxon>Agaricales</taxon>
        <taxon>Marasmiineae</taxon>
        <taxon>Marasmiaceae</taxon>
        <taxon>Tetrapyrgos</taxon>
    </lineage>
</organism>
<evidence type="ECO:0000256" key="2">
    <source>
        <dbReference type="ARBA" id="ARBA00022645"/>
    </source>
</evidence>
<accession>A0A8H5EXH1</accession>
<keyword evidence="7" id="KW-0472">Membrane</keyword>
<dbReference type="OrthoDB" id="443318at2759"/>
<reference evidence="8 9" key="1">
    <citation type="journal article" date="2020" name="ISME J.">
        <title>Uncovering the hidden diversity of litter-decomposition mechanisms in mushroom-forming fungi.</title>
        <authorList>
            <person name="Floudas D."/>
            <person name="Bentzer J."/>
            <person name="Ahren D."/>
            <person name="Johansson T."/>
            <person name="Persson P."/>
            <person name="Tunlid A."/>
        </authorList>
    </citation>
    <scope>NUCLEOTIDE SEQUENCE [LARGE SCALE GENOMIC DNA]</scope>
    <source>
        <strain evidence="8 9">CBS 291.85</strain>
    </source>
</reference>
<evidence type="ECO:0000256" key="7">
    <source>
        <dbReference type="SAM" id="Phobius"/>
    </source>
</evidence>
<name>A0A8H5EXH1_9AGAR</name>
<keyword evidence="6" id="KW-0732">Signal</keyword>
<sequence>MSLLRSLVLTSLALVSSVSSQSLPSSFPHVYPGQPSGDFSPAWQKYFEVTDSLPNVTFPLARSFAGNIPVDRKGHPNDTLFFWAFEKQNGSLTADQSTEPWGIWLNGGPGSSSMAGLLFENGPIRIGPDYGATANEFSWNTIADYIWIDQPVGTGFSTADIDGYIADEDQMGEDFMSFLANLVKVFPSLATRPLHISGESYAGVYIPYILKTYFGMSNPPVKIAKIAIGDGSIGSGQEFELLPAVTVIETYPQIIGYDTEVYKYFKSQSHLCGYDVNLTYPQDGIIPSIALNLPTQRDVPFALQSRLKFAKFQTFQSLALARVMERSDNGEDLSSLWDTSNDESMKKREVGKREWKQKKAALAVSATNEKRDLSAPGVLDPWYGCLLLDEFIDYAINFTFPWNISLTTGDFGFDVYDVQDALSPEAPMDASVWMNDNRTRSALHAPTSKDWEITFEFPFGDLETDPSPEPMVFLTDLATNATTNNISIVLYSGNDDTLIAHRGTEVVIQNTTFGGIQGFTRKPSTPWQDDSGALAGIVHQERGWTYVLVKGAGHLVPAKVPARALVFVREFLFGDNTTGLVTSSASVIGGEDPELAGDYLPGADEIFYGPGTTVSSFVFPEATRAAWSEFIQAEATGAVGTGDRVSDNAAVSMSSRLGLGPLSAAMGCVSTLSFLLAWLR</sequence>
<evidence type="ECO:0000256" key="1">
    <source>
        <dbReference type="ARBA" id="ARBA00009431"/>
    </source>
</evidence>
<dbReference type="Proteomes" id="UP000559256">
    <property type="component" value="Unassembled WGS sequence"/>
</dbReference>
<keyword evidence="9" id="KW-1185">Reference proteome</keyword>
<keyword evidence="5" id="KW-0325">Glycoprotein</keyword>
<dbReference type="Pfam" id="PF00450">
    <property type="entry name" value="Peptidase_S10"/>
    <property type="match status" value="2"/>
</dbReference>
<dbReference type="GO" id="GO:0004185">
    <property type="term" value="F:serine-type carboxypeptidase activity"/>
    <property type="evidence" value="ECO:0007669"/>
    <property type="project" value="UniProtKB-UniRule"/>
</dbReference>
<dbReference type="InterPro" id="IPR001563">
    <property type="entry name" value="Peptidase_S10"/>
</dbReference>